<evidence type="ECO:0000313" key="2">
    <source>
        <dbReference type="EMBL" id="RNI27891.1"/>
    </source>
</evidence>
<protein>
    <submittedName>
        <fullName evidence="2">DUF4377 domain-containing protein</fullName>
    </submittedName>
</protein>
<name>A0A3M9MQW2_9BACT</name>
<sequence length="110" mass="12710">MRNFLSLLTFVTLLTACSDEEVDRYETTMRINSYRQDCQGVGEMKCLLTQEGDKIGSTEWNLFYDSIQGFQYEEGFVYTLKVRVEKIENPPADGSSRTYVLLEVLSKEKV</sequence>
<dbReference type="RefSeq" id="WP_123134356.1">
    <property type="nucleotide sequence ID" value="NZ_JBHMAD010000022.1"/>
</dbReference>
<reference evidence="2 3" key="1">
    <citation type="submission" date="2018-11" db="EMBL/GenBank/DDBJ databases">
        <title>Rufibacter latericius sp. nov., isolated from water in Baiyang Lake.</title>
        <authorList>
            <person name="Yang Y."/>
        </authorList>
    </citation>
    <scope>NUCLEOTIDE SEQUENCE [LARGE SCALE GENOMIC DNA]</scope>
    <source>
        <strain evidence="2 3">MCC P1</strain>
    </source>
</reference>
<proteinExistence type="predicted"/>
<gene>
    <name evidence="2" type="ORF">EFA69_17520</name>
</gene>
<accession>A0A3M9MQW2</accession>
<organism evidence="2 3">
    <name type="scientific">Rufibacter immobilis</name>
    <dbReference type="NCBI Taxonomy" id="1348778"/>
    <lineage>
        <taxon>Bacteria</taxon>
        <taxon>Pseudomonadati</taxon>
        <taxon>Bacteroidota</taxon>
        <taxon>Cytophagia</taxon>
        <taxon>Cytophagales</taxon>
        <taxon>Hymenobacteraceae</taxon>
        <taxon>Rufibacter</taxon>
    </lineage>
</organism>
<feature type="domain" description="DUF4377" evidence="1">
    <location>
        <begin position="31"/>
        <end position="107"/>
    </location>
</feature>
<dbReference type="InterPro" id="IPR025485">
    <property type="entry name" value="DUF4377"/>
</dbReference>
<keyword evidence="3" id="KW-1185">Reference proteome</keyword>
<dbReference type="Proteomes" id="UP000271010">
    <property type="component" value="Unassembled WGS sequence"/>
</dbReference>
<comment type="caution">
    <text evidence="2">The sequence shown here is derived from an EMBL/GenBank/DDBJ whole genome shotgun (WGS) entry which is preliminary data.</text>
</comment>
<dbReference type="Pfam" id="PF14302">
    <property type="entry name" value="DUF4377"/>
    <property type="match status" value="1"/>
</dbReference>
<dbReference type="EMBL" id="RJJE01000017">
    <property type="protein sequence ID" value="RNI27891.1"/>
    <property type="molecule type" value="Genomic_DNA"/>
</dbReference>
<dbReference type="AlphaFoldDB" id="A0A3M9MQW2"/>
<dbReference type="PROSITE" id="PS51257">
    <property type="entry name" value="PROKAR_LIPOPROTEIN"/>
    <property type="match status" value="1"/>
</dbReference>
<evidence type="ECO:0000259" key="1">
    <source>
        <dbReference type="Pfam" id="PF14302"/>
    </source>
</evidence>
<dbReference type="OrthoDB" id="880459at2"/>
<evidence type="ECO:0000313" key="3">
    <source>
        <dbReference type="Proteomes" id="UP000271010"/>
    </source>
</evidence>